<dbReference type="InterPro" id="IPR034741">
    <property type="entry name" value="Terpene_cyclase-like_1_C"/>
</dbReference>
<feature type="domain" description="Terpene synthase metal-binding" evidence="7">
    <location>
        <begin position="303"/>
        <end position="542"/>
    </location>
</feature>
<dbReference type="SFLD" id="SFLDS00005">
    <property type="entry name" value="Isoprenoid_Synthase_Type_I"/>
    <property type="match status" value="1"/>
</dbReference>
<dbReference type="GO" id="GO:0010333">
    <property type="term" value="F:terpene synthase activity"/>
    <property type="evidence" value="ECO:0007669"/>
    <property type="project" value="InterPro"/>
</dbReference>
<evidence type="ECO:0000256" key="2">
    <source>
        <dbReference type="ARBA" id="ARBA00022723"/>
    </source>
</evidence>
<sequence>MATTTTTTTISTTHKWSISVAEDLKRLTPHCTFTVMFFLLFSFFFGYNTRDLSMKYTASGQNWPLCYFMIGKSFGMDRRGGLWPDEILAKQEQQLEEVRSVLRTVGEEEDSLKGLVMIDALQRLGIDYHFREDIEAVLHSQYMKSSSHSFTDQHEDLYEVSTRFRLLRQQGYNVPTDVFDKFKDKDGRFKTELSEDIRGLMGLYEASQLSIEGEDILDQAADFSAQQLNGWLTRLDNHHQAKVISSTLGHPQHKSLAKFMAKKFLSDYNGPNANALQELAKMDFNMSPSMYQKEMLQVSKWWKSTGLGNELKYARNQPLKWYLWSMATLTDPSLSEQRVELTKPISLVYIIDDIFDVYGTLEELILFTEAVNRWELAAVNELPSYMKICFKVLQDSTNEIAYGVHKKYGWNPIDSLQRTWAILCNAFLEEAKWFASGQLPKAEEYLKNGIVSSGVPAVLVHMFFLLGHGMNKESVDFMIDNPDIITSTATILRLWDDLGSAKDENQDGHDGSYVDCYMKEHEGSTAETARKQVVDMISDAWKRLNRECLSPNRFSANFTQGCLNTARMVPLMYCYDDNHNLPILEEHMKSMFHDSVSL</sequence>
<dbReference type="EMBL" id="SDRB02010569">
    <property type="protein sequence ID" value="THG05732.1"/>
    <property type="molecule type" value="Genomic_DNA"/>
</dbReference>
<dbReference type="SUPFAM" id="SSF48576">
    <property type="entry name" value="Terpenoid synthases"/>
    <property type="match status" value="1"/>
</dbReference>
<dbReference type="PANTHER" id="PTHR31225:SF0">
    <property type="entry name" value="S-(+)-LINALOOL SYNTHASE, CHLOROPLASTIC"/>
    <property type="match status" value="1"/>
</dbReference>
<evidence type="ECO:0000256" key="1">
    <source>
        <dbReference type="ARBA" id="ARBA00001946"/>
    </source>
</evidence>
<dbReference type="Proteomes" id="UP000306102">
    <property type="component" value="Unassembled WGS sequence"/>
</dbReference>
<dbReference type="Pfam" id="PF03936">
    <property type="entry name" value="Terpene_synth_C"/>
    <property type="match status" value="1"/>
</dbReference>
<evidence type="ECO:0000313" key="8">
    <source>
        <dbReference type="EMBL" id="THG05732.1"/>
    </source>
</evidence>
<dbReference type="Pfam" id="PF01397">
    <property type="entry name" value="Terpene_synth"/>
    <property type="match status" value="1"/>
</dbReference>
<keyword evidence="5" id="KW-0472">Membrane</keyword>
<feature type="transmembrane region" description="Helical" evidence="5">
    <location>
        <begin position="27"/>
        <end position="47"/>
    </location>
</feature>
<dbReference type="SFLD" id="SFLDG01019">
    <property type="entry name" value="Terpene_Cyclase_Like_1_C_Termi"/>
    <property type="match status" value="1"/>
</dbReference>
<feature type="domain" description="Terpene synthase N-terminal" evidence="6">
    <location>
        <begin position="88"/>
        <end position="242"/>
    </location>
</feature>
<accession>A0A4S4DRH1</accession>
<keyword evidence="4" id="KW-0456">Lyase</keyword>
<keyword evidence="5" id="KW-1133">Transmembrane helix</keyword>
<proteinExistence type="predicted"/>
<dbReference type="InterPro" id="IPR050148">
    <property type="entry name" value="Terpene_synthase-like"/>
</dbReference>
<keyword evidence="5" id="KW-0812">Transmembrane</keyword>
<dbReference type="SUPFAM" id="SSF48239">
    <property type="entry name" value="Terpenoid cyclases/Protein prenyltransferases"/>
    <property type="match status" value="1"/>
</dbReference>
<name>A0A4S4DRH1_CAMSN</name>
<comment type="cofactor">
    <cofactor evidence="1">
        <name>Mg(2+)</name>
        <dbReference type="ChEBI" id="CHEBI:18420"/>
    </cofactor>
</comment>
<dbReference type="InterPro" id="IPR001906">
    <property type="entry name" value="Terpene_synth_N"/>
</dbReference>
<gene>
    <name evidence="8" type="ORF">TEA_004203</name>
</gene>
<dbReference type="GO" id="GO:0016102">
    <property type="term" value="P:diterpenoid biosynthetic process"/>
    <property type="evidence" value="ECO:0007669"/>
    <property type="project" value="InterPro"/>
</dbReference>
<dbReference type="PANTHER" id="PTHR31225">
    <property type="entry name" value="OS04G0344100 PROTEIN-RELATED"/>
    <property type="match status" value="1"/>
</dbReference>
<dbReference type="InterPro" id="IPR008949">
    <property type="entry name" value="Isoprenoid_synthase_dom_sf"/>
</dbReference>
<evidence type="ECO:0000256" key="3">
    <source>
        <dbReference type="ARBA" id="ARBA00022842"/>
    </source>
</evidence>
<evidence type="ECO:0000256" key="5">
    <source>
        <dbReference type="SAM" id="Phobius"/>
    </source>
</evidence>
<dbReference type="FunFam" id="1.10.600.10:FF:000007">
    <property type="entry name" value="Isoprene synthase, chloroplastic"/>
    <property type="match status" value="1"/>
</dbReference>
<comment type="caution">
    <text evidence="8">The sequence shown here is derived from an EMBL/GenBank/DDBJ whole genome shotgun (WGS) entry which is preliminary data.</text>
</comment>
<dbReference type="InterPro" id="IPR044814">
    <property type="entry name" value="Terpene_cyclase_plant_C1"/>
</dbReference>
<organism evidence="8 9">
    <name type="scientific">Camellia sinensis var. sinensis</name>
    <name type="common">China tea</name>
    <dbReference type="NCBI Taxonomy" id="542762"/>
    <lineage>
        <taxon>Eukaryota</taxon>
        <taxon>Viridiplantae</taxon>
        <taxon>Streptophyta</taxon>
        <taxon>Embryophyta</taxon>
        <taxon>Tracheophyta</taxon>
        <taxon>Spermatophyta</taxon>
        <taxon>Magnoliopsida</taxon>
        <taxon>eudicotyledons</taxon>
        <taxon>Gunneridae</taxon>
        <taxon>Pentapetalae</taxon>
        <taxon>asterids</taxon>
        <taxon>Ericales</taxon>
        <taxon>Theaceae</taxon>
        <taxon>Camellia</taxon>
    </lineage>
</organism>
<reference evidence="8 9" key="1">
    <citation type="journal article" date="2018" name="Proc. Natl. Acad. Sci. U.S.A.">
        <title>Draft genome sequence of Camellia sinensis var. sinensis provides insights into the evolution of the tea genome and tea quality.</title>
        <authorList>
            <person name="Wei C."/>
            <person name="Yang H."/>
            <person name="Wang S."/>
            <person name="Zhao J."/>
            <person name="Liu C."/>
            <person name="Gao L."/>
            <person name="Xia E."/>
            <person name="Lu Y."/>
            <person name="Tai Y."/>
            <person name="She G."/>
            <person name="Sun J."/>
            <person name="Cao H."/>
            <person name="Tong W."/>
            <person name="Gao Q."/>
            <person name="Li Y."/>
            <person name="Deng W."/>
            <person name="Jiang X."/>
            <person name="Wang W."/>
            <person name="Chen Q."/>
            <person name="Zhang S."/>
            <person name="Li H."/>
            <person name="Wu J."/>
            <person name="Wang P."/>
            <person name="Li P."/>
            <person name="Shi C."/>
            <person name="Zheng F."/>
            <person name="Jian J."/>
            <person name="Huang B."/>
            <person name="Shan D."/>
            <person name="Shi M."/>
            <person name="Fang C."/>
            <person name="Yue Y."/>
            <person name="Li F."/>
            <person name="Li D."/>
            <person name="Wei S."/>
            <person name="Han B."/>
            <person name="Jiang C."/>
            <person name="Yin Y."/>
            <person name="Xia T."/>
            <person name="Zhang Z."/>
            <person name="Bennetzen J.L."/>
            <person name="Zhao S."/>
            <person name="Wan X."/>
        </authorList>
    </citation>
    <scope>NUCLEOTIDE SEQUENCE [LARGE SCALE GENOMIC DNA]</scope>
    <source>
        <strain evidence="9">cv. Shuchazao</strain>
        <tissue evidence="8">Leaf</tissue>
    </source>
</reference>
<evidence type="ECO:0000256" key="4">
    <source>
        <dbReference type="ARBA" id="ARBA00023239"/>
    </source>
</evidence>
<dbReference type="STRING" id="542762.A0A4S4DRH1"/>
<keyword evidence="3" id="KW-0460">Magnesium</keyword>
<dbReference type="GO" id="GO:0000287">
    <property type="term" value="F:magnesium ion binding"/>
    <property type="evidence" value="ECO:0007669"/>
    <property type="project" value="InterPro"/>
</dbReference>
<dbReference type="CDD" id="cd00684">
    <property type="entry name" value="Terpene_cyclase_plant_C1"/>
    <property type="match status" value="1"/>
</dbReference>
<evidence type="ECO:0000313" key="9">
    <source>
        <dbReference type="Proteomes" id="UP000306102"/>
    </source>
</evidence>
<keyword evidence="2" id="KW-0479">Metal-binding</keyword>
<dbReference type="AlphaFoldDB" id="A0A4S4DRH1"/>
<dbReference type="InterPro" id="IPR036965">
    <property type="entry name" value="Terpene_synth_N_sf"/>
</dbReference>
<dbReference type="InterPro" id="IPR008930">
    <property type="entry name" value="Terpenoid_cyclase/PrenylTrfase"/>
</dbReference>
<dbReference type="InterPro" id="IPR005630">
    <property type="entry name" value="Terpene_synthase_metal-bd"/>
</dbReference>
<evidence type="ECO:0000259" key="6">
    <source>
        <dbReference type="Pfam" id="PF01397"/>
    </source>
</evidence>
<dbReference type="Gene3D" id="1.50.10.130">
    <property type="entry name" value="Terpene synthase, N-terminal domain"/>
    <property type="match status" value="1"/>
</dbReference>
<dbReference type="Gene3D" id="1.10.600.10">
    <property type="entry name" value="Farnesyl Diphosphate Synthase"/>
    <property type="match status" value="1"/>
</dbReference>
<keyword evidence="9" id="KW-1185">Reference proteome</keyword>
<protein>
    <submittedName>
        <fullName evidence="8">Uncharacterized protein</fullName>
    </submittedName>
</protein>
<evidence type="ECO:0000259" key="7">
    <source>
        <dbReference type="Pfam" id="PF03936"/>
    </source>
</evidence>